<evidence type="ECO:0000256" key="3">
    <source>
        <dbReference type="ARBA" id="ARBA00007353"/>
    </source>
</evidence>
<evidence type="ECO:0000313" key="13">
    <source>
        <dbReference type="EMBL" id="EEI62098.1"/>
    </source>
</evidence>
<keyword evidence="4" id="KW-0808">Transferase</keyword>
<comment type="catalytic activity">
    <reaction evidence="1">
        <text>inosine + phosphate = alpha-D-ribose 1-phosphate + hypoxanthine</text>
        <dbReference type="Rhea" id="RHEA:27646"/>
        <dbReference type="ChEBI" id="CHEBI:17368"/>
        <dbReference type="ChEBI" id="CHEBI:17596"/>
        <dbReference type="ChEBI" id="CHEBI:43474"/>
        <dbReference type="ChEBI" id="CHEBI:57720"/>
        <dbReference type="EC" id="2.4.2.1"/>
    </reaction>
    <physiologicalReaction direction="left-to-right" evidence="1">
        <dbReference type="Rhea" id="RHEA:27647"/>
    </physiologicalReaction>
</comment>
<name>A0ABM9XLQ7_9CORY</name>
<keyword evidence="7" id="KW-0862">Zinc</keyword>
<accession>A0ABM9XLQ7</accession>
<proteinExistence type="inferred from homology"/>
<evidence type="ECO:0000256" key="10">
    <source>
        <dbReference type="ARBA" id="ARBA00048968"/>
    </source>
</evidence>
<reference evidence="13 14" key="1">
    <citation type="submission" date="2009-01" db="EMBL/GenBank/DDBJ databases">
        <authorList>
            <person name="Qin X."/>
            <person name="Bachman B."/>
            <person name="Battles P."/>
            <person name="Bell A."/>
            <person name="Bess C."/>
            <person name="Bickham C."/>
            <person name="Chaboub L."/>
            <person name="Chen D."/>
            <person name="Coyle M."/>
            <person name="Deiros D.R."/>
            <person name="Dinh H."/>
            <person name="Forbes L."/>
            <person name="Fowler G."/>
            <person name="Francisco L."/>
            <person name="Fu Q."/>
            <person name="Gubbala S."/>
            <person name="Hale W."/>
            <person name="Han Y."/>
            <person name="Hemphill L."/>
            <person name="Highlander S.K."/>
            <person name="Hirani K."/>
            <person name="Hogues M."/>
            <person name="Jackson L."/>
            <person name="Jakkamsetti A."/>
            <person name="Javaid M."/>
            <person name="Jiang H."/>
            <person name="Korchina V."/>
            <person name="Kovar C."/>
            <person name="Lara F."/>
            <person name="Lee S."/>
            <person name="Mata R."/>
            <person name="Mathew T."/>
            <person name="Moen C."/>
            <person name="Morales K."/>
            <person name="Munidasa M."/>
            <person name="Nazareth L."/>
            <person name="Ngo R."/>
            <person name="Nguyen L."/>
            <person name="Okwuonu G."/>
            <person name="Ongeri F."/>
            <person name="Patil S."/>
            <person name="Petrosino J."/>
            <person name="Pham C."/>
            <person name="Pham P."/>
            <person name="Pu L.-L."/>
            <person name="Puazo M."/>
            <person name="Raj R."/>
            <person name="Reid J."/>
            <person name="Rouhana J."/>
            <person name="Saada N."/>
            <person name="Shang Y."/>
            <person name="Simmons D."/>
            <person name="Thornton R."/>
            <person name="Warren J."/>
            <person name="Weissenberger G."/>
            <person name="Zhang J."/>
            <person name="Zhang L."/>
            <person name="Zhou C."/>
            <person name="Zhu D."/>
            <person name="Muzny D."/>
            <person name="Worley K."/>
            <person name="Gibbs R."/>
        </authorList>
    </citation>
    <scope>NUCLEOTIDE SEQUENCE [LARGE SCALE GENOMIC DNA]</scope>
    <source>
        <strain evidence="13 14">ATCC 51866</strain>
    </source>
</reference>
<comment type="similarity">
    <text evidence="3 12">Belongs to the purine nucleoside phosphorylase YfiH/LACC1 family.</text>
</comment>
<dbReference type="RefSeq" id="WP_005395527.1">
    <property type="nucleotide sequence ID" value="NZ_GG667037.1"/>
</dbReference>
<evidence type="ECO:0000256" key="1">
    <source>
        <dbReference type="ARBA" id="ARBA00000553"/>
    </source>
</evidence>
<dbReference type="Pfam" id="PF02578">
    <property type="entry name" value="Cu-oxidase_4"/>
    <property type="match status" value="1"/>
</dbReference>
<dbReference type="NCBIfam" id="TIGR00726">
    <property type="entry name" value="peptidoglycan editing factor PgeF"/>
    <property type="match status" value="1"/>
</dbReference>
<evidence type="ECO:0000256" key="6">
    <source>
        <dbReference type="ARBA" id="ARBA00022801"/>
    </source>
</evidence>
<keyword evidence="6" id="KW-0378">Hydrolase</keyword>
<evidence type="ECO:0000256" key="11">
    <source>
        <dbReference type="ARBA" id="ARBA00049893"/>
    </source>
</evidence>
<comment type="caution">
    <text evidence="13">The sequence shown here is derived from an EMBL/GenBank/DDBJ whole genome shotgun (WGS) entry which is preliminary data.</text>
</comment>
<evidence type="ECO:0000256" key="12">
    <source>
        <dbReference type="RuleBase" id="RU361274"/>
    </source>
</evidence>
<dbReference type="InterPro" id="IPR003730">
    <property type="entry name" value="Cu_polyphenol_OxRdtase"/>
</dbReference>
<evidence type="ECO:0000313" key="14">
    <source>
        <dbReference type="Proteomes" id="UP000006237"/>
    </source>
</evidence>
<evidence type="ECO:0000256" key="5">
    <source>
        <dbReference type="ARBA" id="ARBA00022723"/>
    </source>
</evidence>
<evidence type="ECO:0000256" key="4">
    <source>
        <dbReference type="ARBA" id="ARBA00022679"/>
    </source>
</evidence>
<evidence type="ECO:0000256" key="2">
    <source>
        <dbReference type="ARBA" id="ARBA00003215"/>
    </source>
</evidence>
<keyword evidence="14" id="KW-1185">Reference proteome</keyword>
<evidence type="ECO:0000256" key="9">
    <source>
        <dbReference type="ARBA" id="ARBA00047989"/>
    </source>
</evidence>
<dbReference type="EMBL" id="ACHF01000119">
    <property type="protein sequence ID" value="EEI62098.1"/>
    <property type="molecule type" value="Genomic_DNA"/>
</dbReference>
<dbReference type="PANTHER" id="PTHR30616">
    <property type="entry name" value="UNCHARACTERIZED PROTEIN YFIH"/>
    <property type="match status" value="1"/>
</dbReference>
<comment type="function">
    <text evidence="2">Purine nucleoside enzyme that catalyzes the phosphorolysis of adenosine and inosine nucleosides, yielding D-ribose 1-phosphate and the respective free bases, adenine and hypoxanthine. Also catalyzes the phosphorolysis of S-methyl-5'-thioadenosine into adenine and S-methyl-5-thio-alpha-D-ribose 1-phosphate. Also has adenosine deaminase activity.</text>
</comment>
<keyword evidence="5" id="KW-0479">Metal-binding</keyword>
<dbReference type="Proteomes" id="UP000006237">
    <property type="component" value="Unassembled WGS sequence"/>
</dbReference>
<dbReference type="SUPFAM" id="SSF64438">
    <property type="entry name" value="CNF1/YfiH-like putative cysteine hydrolases"/>
    <property type="match status" value="1"/>
</dbReference>
<comment type="catalytic activity">
    <reaction evidence="11">
        <text>S-methyl-5'-thioadenosine + phosphate = 5-(methylsulfanyl)-alpha-D-ribose 1-phosphate + adenine</text>
        <dbReference type="Rhea" id="RHEA:11852"/>
        <dbReference type="ChEBI" id="CHEBI:16708"/>
        <dbReference type="ChEBI" id="CHEBI:17509"/>
        <dbReference type="ChEBI" id="CHEBI:43474"/>
        <dbReference type="ChEBI" id="CHEBI:58533"/>
        <dbReference type="EC" id="2.4.2.28"/>
    </reaction>
    <physiologicalReaction direction="left-to-right" evidence="11">
        <dbReference type="Rhea" id="RHEA:11853"/>
    </physiologicalReaction>
</comment>
<evidence type="ECO:0000256" key="8">
    <source>
        <dbReference type="ARBA" id="ARBA00023008"/>
    </source>
</evidence>
<comment type="catalytic activity">
    <reaction evidence="9">
        <text>adenosine + H2O + H(+) = inosine + NH4(+)</text>
        <dbReference type="Rhea" id="RHEA:24408"/>
        <dbReference type="ChEBI" id="CHEBI:15377"/>
        <dbReference type="ChEBI" id="CHEBI:15378"/>
        <dbReference type="ChEBI" id="CHEBI:16335"/>
        <dbReference type="ChEBI" id="CHEBI:17596"/>
        <dbReference type="ChEBI" id="CHEBI:28938"/>
        <dbReference type="EC" id="3.5.4.4"/>
    </reaction>
    <physiologicalReaction direction="left-to-right" evidence="9">
        <dbReference type="Rhea" id="RHEA:24409"/>
    </physiologicalReaction>
</comment>
<gene>
    <name evidence="13" type="ORF">HMPREF0293_2457</name>
</gene>
<sequence length="251" mass="26849">MDMANTNTAERPVRIFFTTRGGGFSKAPYEGLNLGDHVGDDPTLVARNRAHVADVIGLPLERFVYMEQVHSPTVTVVEATTPTPVELTDAIVTTERDLALVVLTADCVPVLLSDADHGIVAAVHAGRLGARNGIVKKTVEQMVSLGATPATMHAWIGPAASGRHYELPQEMVADVEKHLPGSASTTVNHTPSVDLRAGIVRQLYGLGVVAVNTDPRCTIEDTDFFSYRRDGQTGRQASIIFLPADSEGKNA</sequence>
<keyword evidence="8" id="KW-0186">Copper</keyword>
<dbReference type="Gene3D" id="3.60.140.10">
    <property type="entry name" value="CNF1/YfiH-like putative cysteine hydrolases"/>
    <property type="match status" value="1"/>
</dbReference>
<dbReference type="PANTHER" id="PTHR30616:SF2">
    <property type="entry name" value="PURINE NUCLEOSIDE PHOSPHORYLASE LACC1"/>
    <property type="match status" value="1"/>
</dbReference>
<organism evidence="13 14">
    <name type="scientific">Corynebacterium glucuronolyticum ATCC 51866</name>
    <dbReference type="NCBI Taxonomy" id="548478"/>
    <lineage>
        <taxon>Bacteria</taxon>
        <taxon>Bacillati</taxon>
        <taxon>Actinomycetota</taxon>
        <taxon>Actinomycetes</taxon>
        <taxon>Mycobacteriales</taxon>
        <taxon>Corynebacteriaceae</taxon>
        <taxon>Corynebacterium</taxon>
    </lineage>
</organism>
<comment type="catalytic activity">
    <reaction evidence="10">
        <text>adenosine + phosphate = alpha-D-ribose 1-phosphate + adenine</text>
        <dbReference type="Rhea" id="RHEA:27642"/>
        <dbReference type="ChEBI" id="CHEBI:16335"/>
        <dbReference type="ChEBI" id="CHEBI:16708"/>
        <dbReference type="ChEBI" id="CHEBI:43474"/>
        <dbReference type="ChEBI" id="CHEBI:57720"/>
        <dbReference type="EC" id="2.4.2.1"/>
    </reaction>
    <physiologicalReaction direction="left-to-right" evidence="10">
        <dbReference type="Rhea" id="RHEA:27643"/>
    </physiologicalReaction>
</comment>
<dbReference type="InterPro" id="IPR011324">
    <property type="entry name" value="Cytotoxic_necrot_fac-like_cat"/>
</dbReference>
<evidence type="ECO:0000256" key="7">
    <source>
        <dbReference type="ARBA" id="ARBA00022833"/>
    </source>
</evidence>
<dbReference type="InterPro" id="IPR038371">
    <property type="entry name" value="Cu_polyphenol_OxRdtase_sf"/>
</dbReference>
<protein>
    <recommendedName>
        <fullName evidence="12">Purine nucleoside phosphorylase</fullName>
    </recommendedName>
</protein>
<dbReference type="CDD" id="cd16833">
    <property type="entry name" value="YfiH"/>
    <property type="match status" value="1"/>
</dbReference>